<evidence type="ECO:0000259" key="3">
    <source>
        <dbReference type="SMART" id="SM00642"/>
    </source>
</evidence>
<reference evidence="4 5" key="1">
    <citation type="submission" date="2019-02" db="EMBL/GenBank/DDBJ databases">
        <title>Genomic Encyclopedia of Type Strains, Phase IV (KMG-IV): sequencing the most valuable type-strain genomes for metagenomic binning, comparative biology and taxonomic classification.</title>
        <authorList>
            <person name="Goeker M."/>
        </authorList>
    </citation>
    <scope>NUCLEOTIDE SEQUENCE [LARGE SCALE GENOMIC DNA]</scope>
    <source>
        <strain evidence="4 5">DSM 45622</strain>
    </source>
</reference>
<dbReference type="RefSeq" id="WP_130492833.1">
    <property type="nucleotide sequence ID" value="NZ_SGXD01000002.1"/>
</dbReference>
<dbReference type="InterPro" id="IPR011839">
    <property type="entry name" value="Pullul_strch"/>
</dbReference>
<dbReference type="InterPro" id="IPR040671">
    <property type="entry name" value="Pullulanase_N2"/>
</dbReference>
<evidence type="ECO:0000256" key="2">
    <source>
        <dbReference type="SAM" id="SignalP"/>
    </source>
</evidence>
<dbReference type="SUPFAM" id="SSF51445">
    <property type="entry name" value="(Trans)glycosidases"/>
    <property type="match status" value="2"/>
</dbReference>
<feature type="chain" id="PRO_5020459367" evidence="2">
    <location>
        <begin position="26"/>
        <end position="1917"/>
    </location>
</feature>
<proteinExistence type="inferred from homology"/>
<feature type="domain" description="Glycosyl hydrolase family 13 catalytic" evidence="3">
    <location>
        <begin position="168"/>
        <end position="624"/>
    </location>
</feature>
<dbReference type="CDD" id="cd02860">
    <property type="entry name" value="E_set_Pullulanase"/>
    <property type="match status" value="1"/>
</dbReference>
<dbReference type="Gene3D" id="2.60.40.10">
    <property type="entry name" value="Immunoglobulins"/>
    <property type="match status" value="4"/>
</dbReference>
<dbReference type="GO" id="GO:0051060">
    <property type="term" value="F:pullulanase activity"/>
    <property type="evidence" value="ECO:0007669"/>
    <property type="project" value="InterPro"/>
</dbReference>
<dbReference type="InterPro" id="IPR024561">
    <property type="entry name" value="Pullul_strch_C"/>
</dbReference>
<accession>A0A4Q7NU58</accession>
<name>A0A4Q7NU58_9ACTN</name>
<dbReference type="Pfam" id="PF22058">
    <property type="entry name" value="X25_BaPul_like"/>
    <property type="match status" value="3"/>
</dbReference>
<dbReference type="SMART" id="SM00642">
    <property type="entry name" value="Aamy"/>
    <property type="match status" value="1"/>
</dbReference>
<dbReference type="InterPro" id="IPR013780">
    <property type="entry name" value="Glyco_hydro_b"/>
</dbReference>
<dbReference type="Pfam" id="PF17967">
    <property type="entry name" value="Pullulanase_N2"/>
    <property type="match status" value="1"/>
</dbReference>
<keyword evidence="2" id="KW-0732">Signal</keyword>
<dbReference type="Proteomes" id="UP000293638">
    <property type="component" value="Unassembled WGS sequence"/>
</dbReference>
<dbReference type="CDD" id="cd11341">
    <property type="entry name" value="AmyAc_Pullulanase_LD-like"/>
    <property type="match status" value="1"/>
</dbReference>
<sequence>MRRRPTRTTSVLLASIIAVPTSVLAATAPGAAAEATTTTSVTLAGSLQSELGCSSDWQPACAATHLTHTGSAVSAPWTGTFTLPAGSYEFKFAIDDSWDENYGAAGAPNGGDIPLVLRSQQQVRISYDPTTHMPSVESTTPVEGQQPNDTSLALDGLRKNLTREQFYFVMADRFANGDTGNDTGGLTGDRSTTGFDPTDKAYYHGGDLKGLTSKLDYIKDLGTTAIWLTPSFKNRAVQGTGTNQSAGYHGYWITDFTQVDPHLGTNADLKGFIAKAHAKGMKVFFDIITNHTADVIQYAEGKNGYVPKADAPYQDASGKVFDDAQYAEKPDFPAMDAKTSFPYTPVVAPADASVKVPSWLNDPTLYHNRGDSTYVGESANYGDFSGLDDLFTENPEVEKGMEDIYTSWVDFGIDGFRIDTMKHVNMEFWQAWSPAILKHAAEVGKPDFFMFGEVYDAKPQVMAPYSKQGKVPATLDFGFQASARDFADGKSTNGLSDFFAQDDYYTDADSNAYDLPTFLGNHDMGRIGYFVKSDNTSDLVQRDELAHDLMFLTRGQPVVYYGDEQGFTGTGGGNDQQARQDMFASKVDYYNGDTLIDGTVAGSKDRYDESSVLYQHIAQLSKLVRQYPALRDGTQIQRYSSSSAGVYAVSRIDPKDKTEYLVAFNNATTTKTASFPTLSRTMPFVSLYPAAKQRLRSDDESRVTMTVPPLSAVVYQARGAADAPAAAPTATFASPVAGSVVGPNAEIRVRIPGSGFAQVTFAYRVLGDQDWTVLGTDDNAPYRVFQDTSALPKGTLLQYRAVVKDLAGHISVATSSGIVGDPAPVASAAGPDTAVVQSSSVTLAGDLDSEMGCTKDWQEDCAAAHLTKRSDDVWSASFDLPAGSFAYKVAIDDSWDENYGAGASKGGGNIPLVVPAGGKRVTFFYDTRTHWVTDDVSSPIVTAAGSFQSELGCTADWSPDCLRSWLQDPDGDGTYTYSTTSIPAGSYETKATVGLGWDEDYGAGGTAGGANIPFTVAADGLRTTFSYDGKSHVLTVTTASAAAKPDLTRQKAYWIDRDTIAWKAGDDPQLSSFRLYTAPDGGLGVDDTDLPGGTSVGLTYDPAGLSAAQKAAFPFLAGYDVLRLPHGWHASDAQAYLTGQLAVARFDDLGHVVDATGLQTSGVIDDVYRSAAGRTLGQTWKGSSGSIALWAPTAKSVELQVFSSATSSAPSTTLALVRDGDGVWTGKVPSAWKGSYYLFDVHVLVPETGKVESNVVTDPYSLGLSKDSTRSLFVDLADASLEPRGWDSLVKPPLLKPEDQSIYELHIRDFSISDPTVPAAHRGTYEAFADTSSAGMEHLRELATSGLTTVHLLPALDFSSVEEDKAQQQQPACDLASYAPDSDQQQACVTAVAGKDGFNWGYDPAHYTTPEGSYATDPDGARRTREFRDMVAALNRVGLRTVMDVVYNHTTDSGQAGTNDLDRIVPGYYHRLDASGAVETSTCCANTATEHLMTGKLLEDSVLTWATAYKVDGFRFDLMGHQPKALMVDLRRKLDALTPAKDGVDGKRVYLYGEGWNFGEVANDARFVQATQANMAGTGIGTFDDRLRDGVRGGGPFDADPRIQGFASGLYTDPNGDAVNGTADQQRAALLHDEDLVKVGLSGSLKDYSFTSSSGKTVTGAQVDYNGSPAGYTSDPQEGVQYVEAHDNETLFDALAYKLPQSTPMAARVRMQTLALATTALSQGVSFWHAGGDTLRSKSFDSNSFDSGDWFDVLDPTYATNGFGRGLPPKASNGAKWSYMQPLLADPALEPTKADILSAKAQAESLLRIRSTSPLLHLGTAALVQQKLSFPATGTPGVIVMRLDDTVGPDVDPALRGMVVVFNATPSATVQTVPGAGAGWSLSPVQAAGSDPVVRAASASGSAFSVPARTVAVFVQR</sequence>
<dbReference type="SUPFAM" id="SSF51011">
    <property type="entry name" value="Glycosyl hydrolase domain"/>
    <property type="match status" value="1"/>
</dbReference>
<dbReference type="Gene3D" id="2.60.40.1180">
    <property type="entry name" value="Golgi alpha-mannosidase II"/>
    <property type="match status" value="2"/>
</dbReference>
<protein>
    <submittedName>
        <fullName evidence="4">Pullulanase-type alpha-1,6-glucosidase</fullName>
    </submittedName>
</protein>
<dbReference type="PANTHER" id="PTHR43002">
    <property type="entry name" value="GLYCOGEN DEBRANCHING ENZYME"/>
    <property type="match status" value="1"/>
</dbReference>
<organism evidence="4 5">
    <name type="scientific">Motilibacter rhizosphaerae</name>
    <dbReference type="NCBI Taxonomy" id="598652"/>
    <lineage>
        <taxon>Bacteria</taxon>
        <taxon>Bacillati</taxon>
        <taxon>Actinomycetota</taxon>
        <taxon>Actinomycetes</taxon>
        <taxon>Motilibacterales</taxon>
        <taxon>Motilibacteraceae</taxon>
        <taxon>Motilibacter</taxon>
    </lineage>
</organism>
<dbReference type="Gene3D" id="2.60.40.1130">
    <property type="entry name" value="Rab geranylgeranyltransferase alpha-subunit, insert domain"/>
    <property type="match status" value="1"/>
</dbReference>
<dbReference type="InterPro" id="IPR006047">
    <property type="entry name" value="GH13_cat_dom"/>
</dbReference>
<dbReference type="CDD" id="cd11339">
    <property type="entry name" value="AmyAc_bac_CMD_like_2"/>
    <property type="match status" value="1"/>
</dbReference>
<dbReference type="GO" id="GO:0005975">
    <property type="term" value="P:carbohydrate metabolic process"/>
    <property type="evidence" value="ECO:0007669"/>
    <property type="project" value="InterPro"/>
</dbReference>
<evidence type="ECO:0000256" key="1">
    <source>
        <dbReference type="ARBA" id="ARBA00008061"/>
    </source>
</evidence>
<comment type="similarity">
    <text evidence="1">Belongs to the glycosyl hydrolase 13 family.</text>
</comment>
<gene>
    <name evidence="4" type="ORF">EV189_2153</name>
</gene>
<dbReference type="InterPro" id="IPR017853">
    <property type="entry name" value="GH"/>
</dbReference>
<dbReference type="CDD" id="cd12962">
    <property type="entry name" value="X25_BaPul_like"/>
    <property type="match status" value="3"/>
</dbReference>
<dbReference type="EMBL" id="SGXD01000002">
    <property type="protein sequence ID" value="RZS90368.1"/>
    <property type="molecule type" value="Genomic_DNA"/>
</dbReference>
<dbReference type="InterPro" id="IPR013783">
    <property type="entry name" value="Ig-like_fold"/>
</dbReference>
<dbReference type="Pfam" id="PF11852">
    <property type="entry name" value="Pullul_strch_C"/>
    <property type="match status" value="1"/>
</dbReference>
<feature type="signal peptide" evidence="2">
    <location>
        <begin position="1"/>
        <end position="25"/>
    </location>
</feature>
<dbReference type="Pfam" id="PF00128">
    <property type="entry name" value="Alpha-amylase"/>
    <property type="match status" value="1"/>
</dbReference>
<evidence type="ECO:0000313" key="4">
    <source>
        <dbReference type="EMBL" id="RZS90368.1"/>
    </source>
</evidence>
<dbReference type="OrthoDB" id="9805159at2"/>
<dbReference type="InterPro" id="IPR054409">
    <property type="entry name" value="X25_BaPul-like"/>
</dbReference>
<keyword evidence="5" id="KW-1185">Reference proteome</keyword>
<dbReference type="Pfam" id="PF02922">
    <property type="entry name" value="CBM_48"/>
    <property type="match status" value="1"/>
</dbReference>
<dbReference type="Gene3D" id="3.20.20.80">
    <property type="entry name" value="Glycosidases"/>
    <property type="match status" value="2"/>
</dbReference>
<evidence type="ECO:0000313" key="5">
    <source>
        <dbReference type="Proteomes" id="UP000293638"/>
    </source>
</evidence>
<dbReference type="InterPro" id="IPR004193">
    <property type="entry name" value="Glyco_hydro_13_N"/>
</dbReference>
<comment type="caution">
    <text evidence="4">The sequence shown here is derived from an EMBL/GenBank/DDBJ whole genome shotgun (WGS) entry which is preliminary data.</text>
</comment>
<dbReference type="NCBIfam" id="TIGR02103">
    <property type="entry name" value="pullul_strch"/>
    <property type="match status" value="1"/>
</dbReference>
<dbReference type="InterPro" id="IPR014756">
    <property type="entry name" value="Ig_E-set"/>
</dbReference>
<dbReference type="SUPFAM" id="SSF81296">
    <property type="entry name" value="E set domains"/>
    <property type="match status" value="2"/>
</dbReference>